<proteinExistence type="predicted"/>
<accession>A0AAW2CJ60</accession>
<name>A0AAW2CJ60_9ROSI</name>
<dbReference type="AlphaFoldDB" id="A0AAW2CJ60"/>
<evidence type="ECO:0000313" key="2">
    <source>
        <dbReference type="Proteomes" id="UP001459277"/>
    </source>
</evidence>
<comment type="caution">
    <text evidence="1">The sequence shown here is derived from an EMBL/GenBank/DDBJ whole genome shotgun (WGS) entry which is preliminary data.</text>
</comment>
<reference evidence="1 2" key="1">
    <citation type="submission" date="2024-01" db="EMBL/GenBank/DDBJ databases">
        <title>A telomere-to-telomere, gap-free genome of sweet tea (Lithocarpus litseifolius).</title>
        <authorList>
            <person name="Zhou J."/>
        </authorList>
    </citation>
    <scope>NUCLEOTIDE SEQUENCE [LARGE SCALE GENOMIC DNA]</scope>
    <source>
        <strain evidence="1">Zhou-2022a</strain>
        <tissue evidence="1">Leaf</tissue>
    </source>
</reference>
<evidence type="ECO:0000313" key="1">
    <source>
        <dbReference type="EMBL" id="KAK9998078.1"/>
    </source>
</evidence>
<gene>
    <name evidence="1" type="ORF">SO802_017681</name>
</gene>
<sequence length="110" mass="12339">MVLTYDPVVCSSFREVDTMLFSLVMLLAYTTIGQKQVDKFINFQMPKTGHTKIDGKQNLHTWSSCNVMVGTCNMVLPHRGHLLPCRHQVQGGRLKVKEPAIAMETLGTDC</sequence>
<organism evidence="1 2">
    <name type="scientific">Lithocarpus litseifolius</name>
    <dbReference type="NCBI Taxonomy" id="425828"/>
    <lineage>
        <taxon>Eukaryota</taxon>
        <taxon>Viridiplantae</taxon>
        <taxon>Streptophyta</taxon>
        <taxon>Embryophyta</taxon>
        <taxon>Tracheophyta</taxon>
        <taxon>Spermatophyta</taxon>
        <taxon>Magnoliopsida</taxon>
        <taxon>eudicotyledons</taxon>
        <taxon>Gunneridae</taxon>
        <taxon>Pentapetalae</taxon>
        <taxon>rosids</taxon>
        <taxon>fabids</taxon>
        <taxon>Fagales</taxon>
        <taxon>Fagaceae</taxon>
        <taxon>Lithocarpus</taxon>
    </lineage>
</organism>
<keyword evidence="2" id="KW-1185">Reference proteome</keyword>
<dbReference type="Proteomes" id="UP001459277">
    <property type="component" value="Unassembled WGS sequence"/>
</dbReference>
<dbReference type="EMBL" id="JAZDWU010000006">
    <property type="protein sequence ID" value="KAK9998078.1"/>
    <property type="molecule type" value="Genomic_DNA"/>
</dbReference>
<protein>
    <submittedName>
        <fullName evidence="1">Uncharacterized protein</fullName>
    </submittedName>
</protein>